<evidence type="ECO:0000259" key="27">
    <source>
        <dbReference type="PROSITE" id="PS50011"/>
    </source>
</evidence>
<dbReference type="GO" id="GO:0005856">
    <property type="term" value="C:cytoskeleton"/>
    <property type="evidence" value="ECO:0007669"/>
    <property type="project" value="UniProtKB-ARBA"/>
</dbReference>
<evidence type="ECO:0000256" key="24">
    <source>
        <dbReference type="PROSITE-ProRule" id="PRU00103"/>
    </source>
</evidence>
<keyword evidence="17" id="KW-0449">Lipoprotein</keyword>
<evidence type="ECO:0000256" key="14">
    <source>
        <dbReference type="ARBA" id="ARBA00022777"/>
    </source>
</evidence>
<comment type="subcellular location">
    <subcellularLocation>
        <location evidence="2">Cytoplasmic vesicle</location>
        <location evidence="2">Autophagosome</location>
    </subcellularLocation>
    <subcellularLocation>
        <location evidence="3">Late endosome</location>
    </subcellularLocation>
    <subcellularLocation>
        <location evidence="4">Membrane</location>
        <topology evidence="4">Lipid-anchor</topology>
    </subcellularLocation>
</comment>
<name>A0A7K8X216_9PICI</name>
<evidence type="ECO:0000256" key="22">
    <source>
        <dbReference type="ARBA" id="ARBA00062774"/>
    </source>
</evidence>
<proteinExistence type="predicted"/>
<comment type="catalytic activity">
    <reaction evidence="20">
        <text>L-seryl-[protein] + ATP = O-phospho-L-seryl-[protein] + ADP + H(+)</text>
        <dbReference type="Rhea" id="RHEA:17989"/>
        <dbReference type="Rhea" id="RHEA-COMP:9863"/>
        <dbReference type="Rhea" id="RHEA-COMP:11604"/>
        <dbReference type="ChEBI" id="CHEBI:15378"/>
        <dbReference type="ChEBI" id="CHEBI:29999"/>
        <dbReference type="ChEBI" id="CHEBI:30616"/>
        <dbReference type="ChEBI" id="CHEBI:83421"/>
        <dbReference type="ChEBI" id="CHEBI:456216"/>
        <dbReference type="EC" id="2.7.11.1"/>
    </reaction>
</comment>
<dbReference type="PROSITE" id="PS00108">
    <property type="entry name" value="PROTEIN_KINASE_ST"/>
    <property type="match status" value="1"/>
</dbReference>
<evidence type="ECO:0000256" key="19">
    <source>
        <dbReference type="ARBA" id="ARBA00047899"/>
    </source>
</evidence>
<evidence type="ECO:0000256" key="7">
    <source>
        <dbReference type="ARBA" id="ARBA00022553"/>
    </source>
</evidence>
<evidence type="ECO:0000256" key="12">
    <source>
        <dbReference type="ARBA" id="ARBA00022741"/>
    </source>
</evidence>
<dbReference type="PROSITE" id="PS50011">
    <property type="entry name" value="PROTEIN_KINASE_DOM"/>
    <property type="match status" value="1"/>
</dbReference>
<evidence type="ECO:0000256" key="2">
    <source>
        <dbReference type="ARBA" id="ARBA00004419"/>
    </source>
</evidence>
<evidence type="ECO:0000256" key="4">
    <source>
        <dbReference type="ARBA" id="ARBA00004635"/>
    </source>
</evidence>
<dbReference type="Pfam" id="PF00069">
    <property type="entry name" value="Pkinase"/>
    <property type="match status" value="1"/>
</dbReference>
<keyword evidence="29" id="KW-1185">Reference proteome</keyword>
<evidence type="ECO:0000256" key="16">
    <source>
        <dbReference type="ARBA" id="ARBA00023136"/>
    </source>
</evidence>
<evidence type="ECO:0000256" key="1">
    <source>
        <dbReference type="ARBA" id="ARBA00001936"/>
    </source>
</evidence>
<dbReference type="OrthoDB" id="242910at2759"/>
<keyword evidence="15" id="KW-0067">ATP-binding</keyword>
<dbReference type="Gene3D" id="1.10.510.10">
    <property type="entry name" value="Transferase(Phosphotransferase) domain 1"/>
    <property type="match status" value="1"/>
</dbReference>
<dbReference type="InterPro" id="IPR000719">
    <property type="entry name" value="Prot_kinase_dom"/>
</dbReference>
<feature type="repeat" description="HEAT" evidence="24">
    <location>
        <begin position="462"/>
        <end position="492"/>
    </location>
</feature>
<dbReference type="FunFam" id="2.130.10.10:FF:000319">
    <property type="entry name" value="Phosphoinositide 3-kinase regulatory subunit 4"/>
    <property type="match status" value="1"/>
</dbReference>
<keyword evidence="16" id="KW-0472">Membrane</keyword>
<dbReference type="InterPro" id="IPR045162">
    <property type="entry name" value="Vps15-like"/>
</dbReference>
<dbReference type="GO" id="GO:0034271">
    <property type="term" value="C:phosphatidylinositol 3-kinase complex, class III, type I"/>
    <property type="evidence" value="ECO:0007669"/>
    <property type="project" value="TreeGrafter"/>
</dbReference>
<feature type="non-terminal residue" evidence="28">
    <location>
        <position position="1"/>
    </location>
</feature>
<dbReference type="InterPro" id="IPR055231">
    <property type="entry name" value="2AA_helical"/>
</dbReference>
<dbReference type="EMBL" id="VWZE01000942">
    <property type="protein sequence ID" value="NXF84967.1"/>
    <property type="molecule type" value="Genomic_DNA"/>
</dbReference>
<dbReference type="FunFam" id="1.25.10.10:FF:000100">
    <property type="entry name" value="phosphoinositide 3-kinase regulatory subunit 4"/>
    <property type="match status" value="1"/>
</dbReference>
<dbReference type="GO" id="GO:0004674">
    <property type="term" value="F:protein serine/threonine kinase activity"/>
    <property type="evidence" value="ECO:0007669"/>
    <property type="project" value="UniProtKB-KW"/>
</dbReference>
<dbReference type="PROSITE" id="PS50294">
    <property type="entry name" value="WD_REPEATS_REGION"/>
    <property type="match status" value="2"/>
</dbReference>
<dbReference type="GO" id="GO:0005929">
    <property type="term" value="C:cilium"/>
    <property type="evidence" value="ECO:0007669"/>
    <property type="project" value="UniProtKB-ARBA"/>
</dbReference>
<organism evidence="28 29">
    <name type="scientific">Eubucco bourcierii</name>
    <name type="common">red-headed barbet</name>
    <dbReference type="NCBI Taxonomy" id="91767"/>
    <lineage>
        <taxon>Eukaryota</taxon>
        <taxon>Metazoa</taxon>
        <taxon>Chordata</taxon>
        <taxon>Craniata</taxon>
        <taxon>Vertebrata</taxon>
        <taxon>Euteleostomi</taxon>
        <taxon>Archelosauria</taxon>
        <taxon>Archosauria</taxon>
        <taxon>Dinosauria</taxon>
        <taxon>Saurischia</taxon>
        <taxon>Theropoda</taxon>
        <taxon>Coelurosauria</taxon>
        <taxon>Aves</taxon>
        <taxon>Neognathae</taxon>
        <taxon>Neoaves</taxon>
        <taxon>Telluraves</taxon>
        <taxon>Coraciimorphae</taxon>
        <taxon>Piciformes</taxon>
        <taxon>Ramphastidae</taxon>
        <taxon>Eubucco</taxon>
    </lineage>
</organism>
<dbReference type="SMART" id="SM00220">
    <property type="entry name" value="S_TKc"/>
    <property type="match status" value="1"/>
</dbReference>
<evidence type="ECO:0000313" key="29">
    <source>
        <dbReference type="Proteomes" id="UP000583613"/>
    </source>
</evidence>
<evidence type="ECO:0000256" key="23">
    <source>
        <dbReference type="ARBA" id="ARBA00073019"/>
    </source>
</evidence>
<keyword evidence="13" id="KW-0967">Endosome</keyword>
<dbReference type="GO" id="GO:0005776">
    <property type="term" value="C:autophagosome"/>
    <property type="evidence" value="ECO:0007669"/>
    <property type="project" value="UniProtKB-SubCell"/>
</dbReference>
<keyword evidence="14 28" id="KW-0418">Kinase</keyword>
<evidence type="ECO:0000256" key="5">
    <source>
        <dbReference type="ARBA" id="ARBA00012513"/>
    </source>
</evidence>
<comment type="subunit">
    <text evidence="22">Component of the PI3K (PI3KC3/PI3K-III/class III phosphatidylinositol 3-kinase) complex the core of which is composed of the catalytic subunit PIK3C3, the regulatory subunit PIK3R4 and BECN1 associating with additional regulatory/auxiliary subunits to form alternative complex forms. Alternative complex forms containing a fourth regulatory subunit in a mutually exclusive manner are PI3K complex I (PI3KC3-C1) containing ATG14, and PI3K complex II (PI3KC3-C2) containing UVRAG. PI3KC3-C1 displays a V-shaped architecture with PIK3R4 serving as a bridge between PIK3C3 and the ATG14:BECN1 subcomplex. Both, PI3KC3-C1 and PI3KC3-C2, can associate with further regulatory subunits, such as RUBCN, SH3GLB1/Bif-1, AMBRA1 and NRBF2. PI3KC3-C1 probably associates with PIK3CB. Interacts with RAB7A in the presence of PIK3C3/VPS34. Interacts with NRBF2. Interacts with ARMC3.</text>
</comment>
<feature type="domain" description="Protein kinase" evidence="27">
    <location>
        <begin position="26"/>
        <end position="323"/>
    </location>
</feature>
<comment type="function">
    <text evidence="21">Regulatory subunit of the PI3K complex that mediates formation of phosphatidylinositol 3-phosphate; different complex forms are believed to play a role in multiple membrane trafficking pathways: PI3KC3-C1 is involved in initiation of autophagosomes and PI3KC3-C2 in maturation of autophagosomes and endocytosis. Involved in regulation of degradative endocytic trafficking and cytokinesis, probably in the context of PI3KC3-C2.</text>
</comment>
<evidence type="ECO:0000256" key="17">
    <source>
        <dbReference type="ARBA" id="ARBA00023288"/>
    </source>
</evidence>
<keyword evidence="18" id="KW-0968">Cytoplasmic vesicle</keyword>
<reference evidence="28 29" key="1">
    <citation type="submission" date="2019-09" db="EMBL/GenBank/DDBJ databases">
        <title>Bird 10,000 Genomes (B10K) Project - Family phase.</title>
        <authorList>
            <person name="Zhang G."/>
        </authorList>
    </citation>
    <scope>NUCLEOTIDE SEQUENCE [LARGE SCALE GENOMIC DNA]</scope>
    <source>
        <strain evidence="28">B10K-DU-001-04</strain>
        <tissue evidence="28">Muscle</tissue>
    </source>
</reference>
<evidence type="ECO:0000256" key="3">
    <source>
        <dbReference type="ARBA" id="ARBA00004603"/>
    </source>
</evidence>
<evidence type="ECO:0000256" key="15">
    <source>
        <dbReference type="ARBA" id="ARBA00022840"/>
    </source>
</evidence>
<keyword evidence="8 25" id="KW-0853">WD repeat</keyword>
<dbReference type="GO" id="GO:0016236">
    <property type="term" value="P:macroautophagy"/>
    <property type="evidence" value="ECO:0007669"/>
    <property type="project" value="InterPro"/>
</dbReference>
<evidence type="ECO:0000256" key="25">
    <source>
        <dbReference type="PROSITE-ProRule" id="PRU00221"/>
    </source>
</evidence>
<protein>
    <recommendedName>
        <fullName evidence="23">Phosphoinositide 3-kinase regulatory subunit 4</fullName>
        <ecNumber evidence="5">2.7.11.1</ecNumber>
    </recommendedName>
</protein>
<dbReference type="FunFam" id="1.10.510.10:FF:000305">
    <property type="entry name" value="phosphoinositide 3-kinase regulatory subunit 4"/>
    <property type="match status" value="1"/>
</dbReference>
<dbReference type="GO" id="GO:0006623">
    <property type="term" value="P:protein targeting to vacuole"/>
    <property type="evidence" value="ECO:0007669"/>
    <property type="project" value="TreeGrafter"/>
</dbReference>
<dbReference type="InterPro" id="IPR036322">
    <property type="entry name" value="WD40_repeat_dom_sf"/>
</dbReference>
<dbReference type="Pfam" id="PF22956">
    <property type="entry name" value="VPS15-like_hel"/>
    <property type="match status" value="1"/>
</dbReference>
<evidence type="ECO:0000256" key="26">
    <source>
        <dbReference type="SAM" id="MobiDB-lite"/>
    </source>
</evidence>
<evidence type="ECO:0000256" key="20">
    <source>
        <dbReference type="ARBA" id="ARBA00048679"/>
    </source>
</evidence>
<keyword evidence="9" id="KW-0808">Transferase</keyword>
<feature type="region of interest" description="Disordered" evidence="26">
    <location>
        <begin position="867"/>
        <end position="888"/>
    </location>
</feature>
<dbReference type="GO" id="GO:0034272">
    <property type="term" value="C:phosphatidylinositol 3-kinase complex, class III, type II"/>
    <property type="evidence" value="ECO:0007669"/>
    <property type="project" value="TreeGrafter"/>
</dbReference>
<dbReference type="SUPFAM" id="SSF56112">
    <property type="entry name" value="Protein kinase-like (PK-like)"/>
    <property type="match status" value="1"/>
</dbReference>
<dbReference type="InterPro" id="IPR015943">
    <property type="entry name" value="WD40/YVTN_repeat-like_dom_sf"/>
</dbReference>
<dbReference type="PANTHER" id="PTHR17583:SF0">
    <property type="entry name" value="PHOSPHOINOSITIDE 3-KINASE REGULATORY SUBUNIT 4"/>
    <property type="match status" value="1"/>
</dbReference>
<comment type="catalytic activity">
    <reaction evidence="19">
        <text>L-threonyl-[protein] + ATP = O-phospho-L-threonyl-[protein] + ADP + H(+)</text>
        <dbReference type="Rhea" id="RHEA:46608"/>
        <dbReference type="Rhea" id="RHEA-COMP:11060"/>
        <dbReference type="Rhea" id="RHEA-COMP:11605"/>
        <dbReference type="ChEBI" id="CHEBI:15378"/>
        <dbReference type="ChEBI" id="CHEBI:30013"/>
        <dbReference type="ChEBI" id="CHEBI:30616"/>
        <dbReference type="ChEBI" id="CHEBI:61977"/>
        <dbReference type="ChEBI" id="CHEBI:456216"/>
        <dbReference type="EC" id="2.7.11.1"/>
    </reaction>
</comment>
<keyword evidence="6" id="KW-0723">Serine/threonine-protein kinase</keyword>
<evidence type="ECO:0000256" key="21">
    <source>
        <dbReference type="ARBA" id="ARBA00053507"/>
    </source>
</evidence>
<dbReference type="GO" id="GO:0045324">
    <property type="term" value="P:late endosome to vacuole transport"/>
    <property type="evidence" value="ECO:0007669"/>
    <property type="project" value="InterPro"/>
</dbReference>
<evidence type="ECO:0000313" key="28">
    <source>
        <dbReference type="EMBL" id="NXF84967.1"/>
    </source>
</evidence>
<feature type="non-terminal residue" evidence="28">
    <location>
        <position position="1361"/>
    </location>
</feature>
<dbReference type="InterPro" id="IPR016024">
    <property type="entry name" value="ARM-type_fold"/>
</dbReference>
<keyword evidence="12" id="KW-0547">Nucleotide-binding</keyword>
<dbReference type="GO" id="GO:0005524">
    <property type="term" value="F:ATP binding"/>
    <property type="evidence" value="ECO:0007669"/>
    <property type="project" value="UniProtKB-KW"/>
</dbReference>
<dbReference type="SMART" id="SM00320">
    <property type="entry name" value="WD40"/>
    <property type="match status" value="5"/>
</dbReference>
<dbReference type="SUPFAM" id="SSF50978">
    <property type="entry name" value="WD40 repeat-like"/>
    <property type="match status" value="1"/>
</dbReference>
<dbReference type="PANTHER" id="PTHR17583">
    <property type="entry name" value="PHOSPHOINOSITIDE 3-KINASE REGULATORY SUBUNIT 4"/>
    <property type="match status" value="1"/>
</dbReference>
<evidence type="ECO:0000256" key="8">
    <source>
        <dbReference type="ARBA" id="ARBA00022574"/>
    </source>
</evidence>
<sequence length="1361" mass="152964">MGNQLAGIAPSQILSVDSYFSDIHDFEYDKSLGSTRFFKVARAKHREGLVVVKVFAIQDPTLPLTSYKQELEELKIRLHSAQNCLPFQKATLTEKAAMLFRQYVRDNLYDRISTRPFLNNIEKRWIAFQILTAVDQAHKSGVRHGDIKTENIMVTSWNWVLLTDFASFKPTYLPEDNPADFNYFFDTSRRRTCYIAPERFVDGSMFATELENMRDPSTPLVDLANSNQGTRGELKRAMDIFSAGCVIAELFTEGVPLFDLSQLLAYRNCLFSPDQVLNKIEDRCIRELVTQMVHREPDKRLAAEDYLKQQRNNAFPDIFYTFLQPYMAQFAKETFVSADERILVIRKDLDNIIHNLCGHDRTEKAEGETKENGLVILVSVITSCLQTLKYCDSKLAALELILHLAPRLSVEILLDRITPYLLHFSNDSVPRVRAESVRTLTKVLALVKEVPRNDINIYPEYILPGIAHLAQDEDTIVRLAYAENIALLAETALRFLELVQLKNLNTENEPNSEETDETSHPSDNYDTELQALHEMVQQKVVTLLSDPENIVKQTLMENGITRLCVFFGRQKANDVLLSHMITFLNDKNDWHLRGAFFDSIVGVAAYVGWQSSSILKPLLQQGLSDAEEFVICKALNALTCMCQLGLLQKPHIYEFACDIAPFLCHPNLWIRYGAVGFITVVAQYLNIADVYCKLMPYLHPFITQPIIQIDKEIVLLSVLKEPVSRSIFDYILRSKDICSLLRHLQMRQKKRTGALPDCPPPEDPAIAQLLKKLISQGMTEEEEDKLLALKGFMLKSNKAKANIIDLSHLHDSSQKGVIDLSALGITGRQVDLVKTKQEPDDKRARKHVKQDSNVNEEWKSMFGSLEPTNISQPIPKGHGQSADPEAMQAGKPLRSESSAGICATLSSSPQASDGTVFQPRKPALQVLSSSASPAAHQLRVTTCKSQLQQLIQQKREQCNAERLAKQMMENAEWESKPPPPGWRPKGLLVAHLHEHKSAVNRIRVSDEHSIFATCSNDGTVKIWNSQKMEGKTTTTRSILTYSRIGGHVKTLTFCQGSHYLAVASDNGAIQLLSIEASKLPKSPKIHPIQSRSLDLKDDGCVVDMHHFNSGAQSVLAYGTVNGSLVGWDLRSSSNAWTLKHDLKLGLITSFAVDVHQCWLCIGTSNGTMACWDMRFQLPISSHSHPSKARIRRLLMHPVYQSWVIAAVQGNNEVSMWDMETGDRRFTLWASSAPPLSELQPSPNSIHGIYCSPASGNPILLTAGSDMKIRFWDLAYPERSYIVAGSSNCPSVSYYRKIIEGTEVVQEIQNKQKLGPTDETPRKGPESLPVGHHDIITDIATFQTTQGFIVTASRDGIVKVWK</sequence>
<evidence type="ECO:0000256" key="13">
    <source>
        <dbReference type="ARBA" id="ARBA00022753"/>
    </source>
</evidence>
<dbReference type="GO" id="GO:0071561">
    <property type="term" value="C:nucleus-vacuole junction"/>
    <property type="evidence" value="ECO:0007669"/>
    <property type="project" value="TreeGrafter"/>
</dbReference>
<feature type="repeat" description="WD" evidence="25">
    <location>
        <begin position="1328"/>
        <end position="1361"/>
    </location>
</feature>
<keyword evidence="11" id="KW-0677">Repeat</keyword>
<dbReference type="CDD" id="cd13980">
    <property type="entry name" value="STKc_Vps15"/>
    <property type="match status" value="1"/>
</dbReference>
<dbReference type="FunFam" id="1.25.10.10:FF:000154">
    <property type="entry name" value="Phosphoinositide 3-kinase regulatory subunit 4"/>
    <property type="match status" value="1"/>
</dbReference>
<dbReference type="Pfam" id="PF00400">
    <property type="entry name" value="WD40"/>
    <property type="match status" value="2"/>
</dbReference>
<feature type="repeat" description="WD" evidence="25">
    <location>
        <begin position="992"/>
        <end position="1033"/>
    </location>
</feature>
<evidence type="ECO:0000256" key="11">
    <source>
        <dbReference type="ARBA" id="ARBA00022737"/>
    </source>
</evidence>
<dbReference type="Gene3D" id="1.25.10.10">
    <property type="entry name" value="Leucine-rich Repeat Variant"/>
    <property type="match status" value="2"/>
</dbReference>
<dbReference type="InterPro" id="IPR011009">
    <property type="entry name" value="Kinase-like_dom_sf"/>
</dbReference>
<evidence type="ECO:0000256" key="6">
    <source>
        <dbReference type="ARBA" id="ARBA00022527"/>
    </source>
</evidence>
<dbReference type="SUPFAM" id="SSF48371">
    <property type="entry name" value="ARM repeat"/>
    <property type="match status" value="1"/>
</dbReference>
<accession>A0A7K8X216</accession>
<dbReference type="Proteomes" id="UP000583613">
    <property type="component" value="Unassembled WGS sequence"/>
</dbReference>
<dbReference type="PROSITE" id="PS50077">
    <property type="entry name" value="HEAT_REPEAT"/>
    <property type="match status" value="1"/>
</dbReference>
<dbReference type="Gene3D" id="2.130.10.10">
    <property type="entry name" value="YVTN repeat-like/Quinoprotein amine dehydrogenase"/>
    <property type="match status" value="2"/>
</dbReference>
<comment type="cofactor">
    <cofactor evidence="1">
        <name>Mn(2+)</name>
        <dbReference type="ChEBI" id="CHEBI:29035"/>
    </cofactor>
</comment>
<dbReference type="InterPro" id="IPR019775">
    <property type="entry name" value="WD40_repeat_CS"/>
</dbReference>
<dbReference type="PROSITE" id="PS00678">
    <property type="entry name" value="WD_REPEATS_1"/>
    <property type="match status" value="1"/>
</dbReference>
<dbReference type="InterPro" id="IPR011989">
    <property type="entry name" value="ARM-like"/>
</dbReference>
<keyword evidence="7" id="KW-0597">Phosphoprotein</keyword>
<keyword evidence="10" id="KW-0519">Myristate</keyword>
<dbReference type="PROSITE" id="PS50082">
    <property type="entry name" value="WD_REPEATS_2"/>
    <property type="match status" value="2"/>
</dbReference>
<dbReference type="InterPro" id="IPR008271">
    <property type="entry name" value="Ser/Thr_kinase_AS"/>
</dbReference>
<gene>
    <name evidence="28" type="primary">Pik3r4</name>
    <name evidence="28" type="ORF">EUBBOU_R08216</name>
</gene>
<dbReference type="InterPro" id="IPR001680">
    <property type="entry name" value="WD40_rpt"/>
</dbReference>
<evidence type="ECO:0000256" key="9">
    <source>
        <dbReference type="ARBA" id="ARBA00022679"/>
    </source>
</evidence>
<comment type="caution">
    <text evidence="28">The sequence shown here is derived from an EMBL/GenBank/DDBJ whole genome shotgun (WGS) entry which is preliminary data.</text>
</comment>
<dbReference type="EC" id="2.7.11.1" evidence="5"/>
<evidence type="ECO:0000256" key="18">
    <source>
        <dbReference type="ARBA" id="ARBA00023329"/>
    </source>
</evidence>
<dbReference type="GO" id="GO:0005770">
    <property type="term" value="C:late endosome"/>
    <property type="evidence" value="ECO:0007669"/>
    <property type="project" value="UniProtKB-SubCell"/>
</dbReference>
<evidence type="ECO:0000256" key="10">
    <source>
        <dbReference type="ARBA" id="ARBA00022707"/>
    </source>
</evidence>
<dbReference type="InterPro" id="IPR021133">
    <property type="entry name" value="HEAT_type_2"/>
</dbReference>